<reference evidence="2" key="1">
    <citation type="submission" date="2022-07" db="EMBL/GenBank/DDBJ databases">
        <title>Ectorhizobium quercum gen.nov., sp. nov.</title>
        <authorList>
            <person name="Ma T."/>
            <person name="Li Y."/>
        </authorList>
    </citation>
    <scope>NUCLEOTIDE SEQUENCE</scope>
    <source>
        <strain evidence="2">BDR2-2</strain>
    </source>
</reference>
<dbReference type="Proteomes" id="UP001208771">
    <property type="component" value="Unassembled WGS sequence"/>
</dbReference>
<feature type="region of interest" description="Disordered" evidence="1">
    <location>
        <begin position="1"/>
        <end position="28"/>
    </location>
</feature>
<evidence type="ECO:0000313" key="3">
    <source>
        <dbReference type="Proteomes" id="UP001208771"/>
    </source>
</evidence>
<name>A0AAE3SUQ2_9HYPH</name>
<dbReference type="EMBL" id="JANFPI010000003">
    <property type="protein sequence ID" value="MCX8997327.1"/>
    <property type="molecule type" value="Genomic_DNA"/>
</dbReference>
<gene>
    <name evidence="2" type="ORF">NOF55_09435</name>
</gene>
<keyword evidence="3" id="KW-1185">Reference proteome</keyword>
<comment type="caution">
    <text evidence="2">The sequence shown here is derived from an EMBL/GenBank/DDBJ whole genome shotgun (WGS) entry which is preliminary data.</text>
</comment>
<evidence type="ECO:0000313" key="2">
    <source>
        <dbReference type="EMBL" id="MCX8997327.1"/>
    </source>
</evidence>
<sequence>MSLVHDRWNEPAALTNAHPRLSPPSEDAHGKIRAAMARLEAL</sequence>
<accession>A0AAE3SUQ2</accession>
<proteinExistence type="predicted"/>
<dbReference type="RefSeq" id="WP_306411118.1">
    <property type="nucleotide sequence ID" value="NZ_JANFPI010000003.1"/>
</dbReference>
<evidence type="ECO:0000256" key="1">
    <source>
        <dbReference type="SAM" id="MobiDB-lite"/>
    </source>
</evidence>
<organism evidence="2 3">
    <name type="scientific">Ectorhizobium quercum</name>
    <dbReference type="NCBI Taxonomy" id="2965071"/>
    <lineage>
        <taxon>Bacteria</taxon>
        <taxon>Pseudomonadati</taxon>
        <taxon>Pseudomonadota</taxon>
        <taxon>Alphaproteobacteria</taxon>
        <taxon>Hyphomicrobiales</taxon>
        <taxon>Rhizobiaceae</taxon>
        <taxon>Ectorhizobium</taxon>
    </lineage>
</organism>
<dbReference type="AlphaFoldDB" id="A0AAE3SUQ2"/>
<protein>
    <submittedName>
        <fullName evidence="2">Uncharacterized protein</fullName>
    </submittedName>
</protein>